<gene>
    <name evidence="2" type="ORF">GCM10010387_05390</name>
</gene>
<dbReference type="AlphaFoldDB" id="A0A918UK95"/>
<feature type="compositionally biased region" description="Basic and acidic residues" evidence="1">
    <location>
        <begin position="32"/>
        <end position="44"/>
    </location>
</feature>
<sequence length="69" mass="7614">MTDGHTEYVYRVCRESFNRRETDLARSALRGTRADARGIRKETEAGYDSGFRSLSGGASGSPESRFPAP</sequence>
<reference evidence="2" key="2">
    <citation type="submission" date="2020-09" db="EMBL/GenBank/DDBJ databases">
        <authorList>
            <person name="Sun Q."/>
            <person name="Ohkuma M."/>
        </authorList>
    </citation>
    <scope>NUCLEOTIDE SEQUENCE</scope>
    <source>
        <strain evidence="2">JCM 4988</strain>
    </source>
</reference>
<protein>
    <submittedName>
        <fullName evidence="2">Uncharacterized protein</fullName>
    </submittedName>
</protein>
<dbReference type="Proteomes" id="UP000630936">
    <property type="component" value="Unassembled WGS sequence"/>
</dbReference>
<accession>A0A918UK95</accession>
<evidence type="ECO:0000313" key="3">
    <source>
        <dbReference type="Proteomes" id="UP000630936"/>
    </source>
</evidence>
<evidence type="ECO:0000313" key="2">
    <source>
        <dbReference type="EMBL" id="GGZ15871.1"/>
    </source>
</evidence>
<evidence type="ECO:0000256" key="1">
    <source>
        <dbReference type="SAM" id="MobiDB-lite"/>
    </source>
</evidence>
<keyword evidence="3" id="KW-1185">Reference proteome</keyword>
<comment type="caution">
    <text evidence="2">The sequence shown here is derived from an EMBL/GenBank/DDBJ whole genome shotgun (WGS) entry which is preliminary data.</text>
</comment>
<organism evidence="2 3">
    <name type="scientific">Streptomyces inusitatus</name>
    <dbReference type="NCBI Taxonomy" id="68221"/>
    <lineage>
        <taxon>Bacteria</taxon>
        <taxon>Bacillati</taxon>
        <taxon>Actinomycetota</taxon>
        <taxon>Actinomycetes</taxon>
        <taxon>Kitasatosporales</taxon>
        <taxon>Streptomycetaceae</taxon>
        <taxon>Streptomyces</taxon>
    </lineage>
</organism>
<name>A0A918UK95_9ACTN</name>
<feature type="region of interest" description="Disordered" evidence="1">
    <location>
        <begin position="30"/>
        <end position="69"/>
    </location>
</feature>
<dbReference type="EMBL" id="BMWG01000001">
    <property type="protein sequence ID" value="GGZ15871.1"/>
    <property type="molecule type" value="Genomic_DNA"/>
</dbReference>
<reference evidence="2" key="1">
    <citation type="journal article" date="2014" name="Int. J. Syst. Evol. Microbiol.">
        <title>Complete genome sequence of Corynebacterium casei LMG S-19264T (=DSM 44701T), isolated from a smear-ripened cheese.</title>
        <authorList>
            <consortium name="US DOE Joint Genome Institute (JGI-PGF)"/>
            <person name="Walter F."/>
            <person name="Albersmeier A."/>
            <person name="Kalinowski J."/>
            <person name="Ruckert C."/>
        </authorList>
    </citation>
    <scope>NUCLEOTIDE SEQUENCE</scope>
    <source>
        <strain evidence="2">JCM 4988</strain>
    </source>
</reference>
<proteinExistence type="predicted"/>